<proteinExistence type="predicted"/>
<dbReference type="Pfam" id="PF11569">
    <property type="entry name" value="Homez"/>
    <property type="match status" value="1"/>
</dbReference>
<accession>A0AAV7QCY0</accession>
<dbReference type="InterPro" id="IPR024578">
    <property type="entry name" value="Homez_homeobox_dom"/>
</dbReference>
<feature type="DNA-binding region" description="Homeobox" evidence="9">
    <location>
        <begin position="574"/>
        <end position="628"/>
    </location>
</feature>
<feature type="compositionally biased region" description="Polar residues" evidence="10">
    <location>
        <begin position="281"/>
        <end position="307"/>
    </location>
</feature>
<feature type="region of interest" description="Disordered" evidence="10">
    <location>
        <begin position="419"/>
        <end position="458"/>
    </location>
</feature>
<feature type="region of interest" description="Disordered" evidence="10">
    <location>
        <begin position="281"/>
        <end position="387"/>
    </location>
</feature>
<dbReference type="PANTHER" id="PTHR15467">
    <property type="entry name" value="ZINC-FINGERS AND HOMEOBOXES RELATED"/>
    <property type="match status" value="1"/>
</dbReference>
<dbReference type="Gene3D" id="1.10.10.60">
    <property type="entry name" value="Homeodomain-like"/>
    <property type="match status" value="2"/>
</dbReference>
<feature type="domain" description="Homeobox" evidence="11">
    <location>
        <begin position="572"/>
        <end position="627"/>
    </location>
</feature>
<dbReference type="InterPro" id="IPR009057">
    <property type="entry name" value="Homeodomain-like_sf"/>
</dbReference>
<feature type="region of interest" description="Disordered" evidence="10">
    <location>
        <begin position="656"/>
        <end position="720"/>
    </location>
</feature>
<comment type="caution">
    <text evidence="12">The sequence shown here is derived from an EMBL/GenBank/DDBJ whole genome shotgun (WGS) entry which is preliminary data.</text>
</comment>
<evidence type="ECO:0000259" key="11">
    <source>
        <dbReference type="PROSITE" id="PS50071"/>
    </source>
</evidence>
<feature type="region of interest" description="Disordered" evidence="10">
    <location>
        <begin position="165"/>
        <end position="227"/>
    </location>
</feature>
<feature type="region of interest" description="Disordered" evidence="10">
    <location>
        <begin position="784"/>
        <end position="826"/>
    </location>
</feature>
<evidence type="ECO:0000256" key="2">
    <source>
        <dbReference type="ARBA" id="ARBA00022553"/>
    </source>
</evidence>
<feature type="compositionally biased region" description="Polar residues" evidence="10">
    <location>
        <begin position="427"/>
        <end position="439"/>
    </location>
</feature>
<feature type="compositionally biased region" description="Polar residues" evidence="10">
    <location>
        <begin position="202"/>
        <end position="227"/>
    </location>
</feature>
<feature type="compositionally biased region" description="Low complexity" evidence="10">
    <location>
        <begin position="186"/>
        <end position="201"/>
    </location>
</feature>
<keyword evidence="7" id="KW-0804">Transcription</keyword>
<dbReference type="FunFam" id="1.10.10.60:FF:000172">
    <property type="entry name" value="Homeobox and leucine zipper protein Homez"/>
    <property type="match status" value="1"/>
</dbReference>
<feature type="compositionally biased region" description="Polar residues" evidence="10">
    <location>
        <begin position="165"/>
        <end position="185"/>
    </location>
</feature>
<dbReference type="Proteomes" id="UP001066276">
    <property type="component" value="Chromosome 6"/>
</dbReference>
<dbReference type="AlphaFoldDB" id="A0AAV7QCY0"/>
<dbReference type="GO" id="GO:0000981">
    <property type="term" value="F:DNA-binding transcription factor activity, RNA polymerase II-specific"/>
    <property type="evidence" value="ECO:0007669"/>
    <property type="project" value="TreeGrafter"/>
</dbReference>
<organism evidence="12 13">
    <name type="scientific">Pleurodeles waltl</name>
    <name type="common">Iberian ribbed newt</name>
    <dbReference type="NCBI Taxonomy" id="8319"/>
    <lineage>
        <taxon>Eukaryota</taxon>
        <taxon>Metazoa</taxon>
        <taxon>Chordata</taxon>
        <taxon>Craniata</taxon>
        <taxon>Vertebrata</taxon>
        <taxon>Euteleostomi</taxon>
        <taxon>Amphibia</taxon>
        <taxon>Batrachia</taxon>
        <taxon>Caudata</taxon>
        <taxon>Salamandroidea</taxon>
        <taxon>Salamandridae</taxon>
        <taxon>Pleurodelinae</taxon>
        <taxon>Pleurodeles</taxon>
    </lineage>
</organism>
<evidence type="ECO:0000313" key="12">
    <source>
        <dbReference type="EMBL" id="KAJ1137059.1"/>
    </source>
</evidence>
<evidence type="ECO:0000256" key="8">
    <source>
        <dbReference type="ARBA" id="ARBA00023242"/>
    </source>
</evidence>
<dbReference type="PANTHER" id="PTHR15467:SF7">
    <property type="entry name" value="HOMEOBOX AND LEUCINE ZIPPER PROTEIN HOMEZ"/>
    <property type="match status" value="1"/>
</dbReference>
<dbReference type="GO" id="GO:0005634">
    <property type="term" value="C:nucleus"/>
    <property type="evidence" value="ECO:0007669"/>
    <property type="project" value="UniProtKB-SubCell"/>
</dbReference>
<dbReference type="PROSITE" id="PS50071">
    <property type="entry name" value="HOMEOBOX_2"/>
    <property type="match status" value="1"/>
</dbReference>
<feature type="compositionally biased region" description="Polar residues" evidence="10">
    <location>
        <begin position="318"/>
        <end position="354"/>
    </location>
</feature>
<keyword evidence="2" id="KW-0597">Phosphoprotein</keyword>
<sequence>MEKVKTWFMVQRIRCGISWSSEEIEETRGRLLRSQDQLHFKPLVAMARRAAGRGPPPTEQRTTTRDTASSPAAFSSFRKTDVGKVEMVHRPPSLTALSSLANTRPPSLTGLSSLTNSRPPSLTGLSSLANTRPPSLTGLSSLANSCSPSLTGLSSVTNARPASLNGVSSLSNTRPQSLSSTPLYTSSVPPLHSSPRPLSHSTNMLPLQNNSRPPSYTNSGLPVQSSSGPPFYTSLMLPSHNLRHAPYTNTGLPLQPSSCLPYYTSTVSSQHNSRSLSYTNAGLTLQSSPGPPFYTSTTPPLQNNSQQPPYPNAGLPLPSNSGLPFYTNLMQSLQNPRPPSHSNVSLLTQANTSPPLYINNRPASPSNSRPPSLTSTRQASYSTATKESVKAMLSGDLQHHLSKRPRTEDDLTLDAHASHTEAMRESPQLNLRGSVSQLQEEPGNSAEHGYPLSDQWPDQAAHRLDNSGLDYKPHHQRSKNWELSSPFCSPSLEAQSQSAAKLPSAATGNMFDVDGTEVSDAVVCLPSEEELQKRLEASSWDLDGANLTNPQGTPGQGYMQANEDGSFFPIMRRQRKTKEQLAILKSFFLQCQWARREDYKKLEEITGLPRPEIIQWFGDTRYALKHGQLKWFRDNAQGCPGWLEQAQQQLQLLDSDDASPSLPATPPPAPEHTQNGTGKESPWKGGSSTTPMPPPPTNGRPEEPMEVQKQSSSPLPLAPVPRVDYSVLESYWDLHRQIKEGDTQRLVEESGLQLQQVQDWFQQKAIEPAEVEVVICLDDDGLLEADDVGGLEGEDDAVGEGEEDYEDEEDDDADEEDDDDDLIIQD</sequence>
<dbReference type="SMART" id="SM00389">
    <property type="entry name" value="HOX"/>
    <property type="match status" value="1"/>
</dbReference>
<dbReference type="EMBL" id="JANPWB010000010">
    <property type="protein sequence ID" value="KAJ1137059.1"/>
    <property type="molecule type" value="Genomic_DNA"/>
</dbReference>
<feature type="region of interest" description="Disordered" evidence="10">
    <location>
        <begin position="49"/>
        <end position="72"/>
    </location>
</feature>
<feature type="region of interest" description="Disordered" evidence="10">
    <location>
        <begin position="96"/>
        <end position="133"/>
    </location>
</feature>
<feature type="compositionally biased region" description="Low complexity" evidence="10">
    <location>
        <begin position="359"/>
        <end position="372"/>
    </location>
</feature>
<keyword evidence="13" id="KW-1185">Reference proteome</keyword>
<feature type="compositionally biased region" description="Polar residues" evidence="10">
    <location>
        <begin position="373"/>
        <end position="386"/>
    </location>
</feature>
<feature type="compositionally biased region" description="Polar residues" evidence="10">
    <location>
        <begin position="59"/>
        <end position="72"/>
    </location>
</feature>
<evidence type="ECO:0000256" key="1">
    <source>
        <dbReference type="ARBA" id="ARBA00004123"/>
    </source>
</evidence>
<evidence type="ECO:0000256" key="5">
    <source>
        <dbReference type="ARBA" id="ARBA00023125"/>
    </source>
</evidence>
<dbReference type="SUPFAM" id="SSF46689">
    <property type="entry name" value="Homeodomain-like"/>
    <property type="match status" value="2"/>
</dbReference>
<evidence type="ECO:0000256" key="6">
    <source>
        <dbReference type="ARBA" id="ARBA00023155"/>
    </source>
</evidence>
<comment type="subcellular location">
    <subcellularLocation>
        <location evidence="1 9">Nucleus</location>
    </subcellularLocation>
</comment>
<gene>
    <name evidence="12" type="ORF">NDU88_003472</name>
</gene>
<dbReference type="InterPro" id="IPR001356">
    <property type="entry name" value="HD"/>
</dbReference>
<dbReference type="GO" id="GO:0003677">
    <property type="term" value="F:DNA binding"/>
    <property type="evidence" value="ECO:0007669"/>
    <property type="project" value="UniProtKB-UniRule"/>
</dbReference>
<evidence type="ECO:0000256" key="4">
    <source>
        <dbReference type="ARBA" id="ARBA00023015"/>
    </source>
</evidence>
<reference evidence="12" key="1">
    <citation type="journal article" date="2022" name="bioRxiv">
        <title>Sequencing and chromosome-scale assembly of the giantPleurodeles waltlgenome.</title>
        <authorList>
            <person name="Brown T."/>
            <person name="Elewa A."/>
            <person name="Iarovenko S."/>
            <person name="Subramanian E."/>
            <person name="Araus A.J."/>
            <person name="Petzold A."/>
            <person name="Susuki M."/>
            <person name="Suzuki K.-i.T."/>
            <person name="Hayashi T."/>
            <person name="Toyoda A."/>
            <person name="Oliveira C."/>
            <person name="Osipova E."/>
            <person name="Leigh N.D."/>
            <person name="Simon A."/>
            <person name="Yun M.H."/>
        </authorList>
    </citation>
    <scope>NUCLEOTIDE SEQUENCE</scope>
    <source>
        <strain evidence="12">20211129_DDA</strain>
        <tissue evidence="12">Liver</tissue>
    </source>
</reference>
<evidence type="ECO:0000256" key="9">
    <source>
        <dbReference type="PROSITE-ProRule" id="PRU00108"/>
    </source>
</evidence>
<keyword evidence="3" id="KW-0677">Repeat</keyword>
<protein>
    <recommendedName>
        <fullName evidence="11">Homeobox domain-containing protein</fullName>
    </recommendedName>
</protein>
<evidence type="ECO:0000256" key="10">
    <source>
        <dbReference type="SAM" id="MobiDB-lite"/>
    </source>
</evidence>
<evidence type="ECO:0000256" key="3">
    <source>
        <dbReference type="ARBA" id="ARBA00022737"/>
    </source>
</evidence>
<name>A0AAV7QCY0_PLEWA</name>
<keyword evidence="5 9" id="KW-0238">DNA-binding</keyword>
<dbReference type="CDD" id="cd00086">
    <property type="entry name" value="homeodomain"/>
    <property type="match status" value="1"/>
</dbReference>
<keyword evidence="4" id="KW-0805">Transcription regulation</keyword>
<keyword evidence="6 9" id="KW-0371">Homeobox</keyword>
<keyword evidence="8 9" id="KW-0539">Nucleus</keyword>
<evidence type="ECO:0000256" key="7">
    <source>
        <dbReference type="ARBA" id="ARBA00023163"/>
    </source>
</evidence>
<evidence type="ECO:0000313" key="13">
    <source>
        <dbReference type="Proteomes" id="UP001066276"/>
    </source>
</evidence>